<evidence type="ECO:0000259" key="4">
    <source>
        <dbReference type="Pfam" id="PF13439"/>
    </source>
</evidence>
<dbReference type="Pfam" id="PF13439">
    <property type="entry name" value="Glyco_transf_4"/>
    <property type="match status" value="1"/>
</dbReference>
<dbReference type="HOGENOM" id="CLU_705170_0_0_2"/>
<dbReference type="Pfam" id="PF00534">
    <property type="entry name" value="Glycos_transf_1"/>
    <property type="match status" value="1"/>
</dbReference>
<feature type="domain" description="Glycosyltransferase subfamily 4-like N-terminal" evidence="4">
    <location>
        <begin position="20"/>
        <end position="194"/>
    </location>
</feature>
<name>H1Z0C9_9EURY</name>
<accession>H1Z0C9</accession>
<reference evidence="5 6" key="1">
    <citation type="submission" date="2011-10" db="EMBL/GenBank/DDBJ databases">
        <title>The Improved High-Quality Draft genome of Methanoplanus limicola DSM 2279.</title>
        <authorList>
            <consortium name="US DOE Joint Genome Institute (JGI-PGF)"/>
            <person name="Lucas S."/>
            <person name="Copeland A."/>
            <person name="Lapidus A."/>
            <person name="Glavina del Rio T."/>
            <person name="Dalin E."/>
            <person name="Tice H."/>
            <person name="Bruce D."/>
            <person name="Goodwin L."/>
            <person name="Pitluck S."/>
            <person name="Peters L."/>
            <person name="Mikhailova N."/>
            <person name="Lu M."/>
            <person name="Kyrpides N."/>
            <person name="Mavromatis K."/>
            <person name="Ivanova N."/>
            <person name="Markowitz V."/>
            <person name="Cheng J.-F."/>
            <person name="Hugenholtz P."/>
            <person name="Woyke T."/>
            <person name="Wu D."/>
            <person name="Wirth R."/>
            <person name="Brambilla E.-M."/>
            <person name="Klenk H.-P."/>
            <person name="Eisen J.A."/>
        </authorList>
    </citation>
    <scope>NUCLEOTIDE SEQUENCE [LARGE SCALE GENOMIC DNA]</scope>
    <source>
        <strain evidence="5 6">DSM 2279</strain>
    </source>
</reference>
<evidence type="ECO:0000313" key="6">
    <source>
        <dbReference type="Proteomes" id="UP000005741"/>
    </source>
</evidence>
<keyword evidence="1" id="KW-0328">Glycosyltransferase</keyword>
<evidence type="ECO:0000259" key="3">
    <source>
        <dbReference type="Pfam" id="PF00534"/>
    </source>
</evidence>
<dbReference type="PANTHER" id="PTHR12526">
    <property type="entry name" value="GLYCOSYLTRANSFERASE"/>
    <property type="match status" value="1"/>
</dbReference>
<dbReference type="EMBL" id="CM001436">
    <property type="protein sequence ID" value="EHQ34396.1"/>
    <property type="molecule type" value="Genomic_DNA"/>
</dbReference>
<evidence type="ECO:0000256" key="2">
    <source>
        <dbReference type="ARBA" id="ARBA00022679"/>
    </source>
</evidence>
<dbReference type="Proteomes" id="UP000005741">
    <property type="component" value="Chromosome"/>
</dbReference>
<dbReference type="SUPFAM" id="SSF53756">
    <property type="entry name" value="UDP-Glycosyltransferase/glycogen phosphorylase"/>
    <property type="match status" value="1"/>
</dbReference>
<dbReference type="GO" id="GO:0016757">
    <property type="term" value="F:glycosyltransferase activity"/>
    <property type="evidence" value="ECO:0007669"/>
    <property type="project" value="UniProtKB-KW"/>
</dbReference>
<gene>
    <name evidence="5" type="ORF">Metlim_0249</name>
</gene>
<dbReference type="PANTHER" id="PTHR12526:SF629">
    <property type="entry name" value="TEICHURONIC ACID BIOSYNTHESIS GLYCOSYLTRANSFERASE TUAH-RELATED"/>
    <property type="match status" value="1"/>
</dbReference>
<proteinExistence type="predicted"/>
<dbReference type="PATRIC" id="fig|937775.9.peg.291"/>
<organism evidence="5 6">
    <name type="scientific">Methanoplanus limicola DSM 2279</name>
    <dbReference type="NCBI Taxonomy" id="937775"/>
    <lineage>
        <taxon>Archaea</taxon>
        <taxon>Methanobacteriati</taxon>
        <taxon>Methanobacteriota</taxon>
        <taxon>Stenosarchaea group</taxon>
        <taxon>Methanomicrobia</taxon>
        <taxon>Methanomicrobiales</taxon>
        <taxon>Methanomicrobiaceae</taxon>
        <taxon>Methanoplanus</taxon>
    </lineage>
</organism>
<dbReference type="InParanoid" id="H1Z0C9"/>
<dbReference type="STRING" id="937775.Metlim_0249"/>
<evidence type="ECO:0000313" key="5">
    <source>
        <dbReference type="EMBL" id="EHQ34396.1"/>
    </source>
</evidence>
<dbReference type="InterPro" id="IPR028098">
    <property type="entry name" value="Glyco_trans_4-like_N"/>
</dbReference>
<dbReference type="InterPro" id="IPR001296">
    <property type="entry name" value="Glyco_trans_1"/>
</dbReference>
<evidence type="ECO:0000256" key="1">
    <source>
        <dbReference type="ARBA" id="ARBA00022676"/>
    </source>
</evidence>
<dbReference type="Gene3D" id="3.40.50.2000">
    <property type="entry name" value="Glycogen Phosphorylase B"/>
    <property type="match status" value="2"/>
</dbReference>
<feature type="domain" description="Glycosyl transferase family 1" evidence="3">
    <location>
        <begin position="205"/>
        <end position="363"/>
    </location>
</feature>
<protein>
    <submittedName>
        <fullName evidence="5">Glycosyl transferase group 1</fullName>
    </submittedName>
</protein>
<keyword evidence="6" id="KW-1185">Reference proteome</keyword>
<dbReference type="AlphaFoldDB" id="H1Z0C9"/>
<sequence length="398" mass="46353">MKILLVQETDWLERYPHTQHHLMERLSLKGHSIKVIDYAFDWKKDKDKKIFQSKQEFHDVKKIYDGAGVDVIRPSALRIPVLEYPYLIISHNNEIQKQIREFKPDIIIGFGILNAYVASRLAKKYNIPFIYYWIDALDTLIPEKTFQTLGRIIERKSIKNSRKYFVTNEKLKDHIIDLGAEKDKIEIFSSGIDFNVFNDKIDGSAIRKQYGIKDNEIVLFFMGWIYHFSGLKEIAEELGKEKESGKYSNIKLLVVGEGDAYPDLQKLRDQYHLEDQLFLTGRQPYEKIPEYIASSDICILPAYTDEPTMKDIVPIKILEYMAMGKPVITTRLPGLIKEFGDDNGIIYANSPDETMKTAQDFLSKVNCHEYGIKAGEFVKKYNWDLVIKRFEIILLCLI</sequence>
<keyword evidence="2 5" id="KW-0808">Transferase</keyword>